<dbReference type="Proteomes" id="UP000266091">
    <property type="component" value="Unassembled WGS sequence"/>
</dbReference>
<dbReference type="SUPFAM" id="SSF48452">
    <property type="entry name" value="TPR-like"/>
    <property type="match status" value="1"/>
</dbReference>
<comment type="function">
    <text evidence="4">Modulates cellular lipopolysaccharide (LPS) levels by regulating LpxC, which is involved in lipid A biosynthesis. May act by modulating the proteolytic activity of FtsH towards LpxC. May also coordinate assembly of proteins involved in LPS synthesis at the plasma membrane.</text>
</comment>
<evidence type="ECO:0000256" key="5">
    <source>
        <dbReference type="SAM" id="Phobius"/>
    </source>
</evidence>
<accession>A0A401LJG5</accession>
<feature type="transmembrane region" description="Helical" evidence="5">
    <location>
        <begin position="6"/>
        <end position="24"/>
    </location>
</feature>
<comment type="similarity">
    <text evidence="4">Belongs to the LapB family.</text>
</comment>
<dbReference type="InterPro" id="IPR030865">
    <property type="entry name" value="LapB"/>
</dbReference>
<dbReference type="PANTHER" id="PTHR45586:SF1">
    <property type="entry name" value="LIPOPOLYSACCHARIDE ASSEMBLY PROTEIN B"/>
    <property type="match status" value="1"/>
</dbReference>
<dbReference type="GO" id="GO:0005506">
    <property type="term" value="F:iron ion binding"/>
    <property type="evidence" value="ECO:0007669"/>
    <property type="project" value="UniProtKB-UniRule"/>
</dbReference>
<keyword evidence="4 5" id="KW-0472">Membrane</keyword>
<comment type="subcellular location">
    <subcellularLocation>
        <location evidence="4">Cell inner membrane</location>
        <topology evidence="4">Single-pass membrane protein</topology>
        <orientation evidence="4">Cytoplasmic side</orientation>
    </subcellularLocation>
</comment>
<keyword evidence="4" id="KW-1003">Cell membrane</keyword>
<evidence type="ECO:0000256" key="1">
    <source>
        <dbReference type="ARBA" id="ARBA00022723"/>
    </source>
</evidence>
<reference evidence="7 8" key="1">
    <citation type="journal article" date="2018" name="Int. J. Syst. Evol. Microbiol.">
        <title>Mesosutterella multiformis gen. nov., sp. nov., a member of the family Sutterellaceae and Sutterella megalosphaeroides sp. nov., isolated from human faeces.</title>
        <authorList>
            <person name="Sakamoto M."/>
            <person name="Ikeyama N."/>
            <person name="Kunihiro T."/>
            <person name="Iino T."/>
            <person name="Yuki M."/>
            <person name="Ohkuma M."/>
        </authorList>
    </citation>
    <scope>NUCLEOTIDE SEQUENCE [LARGE SCALE GENOMIC DNA]</scope>
    <source>
        <strain evidence="7 8">4NBBH2</strain>
    </source>
</reference>
<protein>
    <recommendedName>
        <fullName evidence="4">Lipopolysaccharide assembly protein B</fullName>
    </recommendedName>
</protein>
<dbReference type="GO" id="GO:0046890">
    <property type="term" value="P:regulation of lipid biosynthetic process"/>
    <property type="evidence" value="ECO:0007669"/>
    <property type="project" value="UniProtKB-UniRule"/>
</dbReference>
<evidence type="ECO:0000313" key="8">
    <source>
        <dbReference type="Proteomes" id="UP000266091"/>
    </source>
</evidence>
<evidence type="ECO:0000256" key="3">
    <source>
        <dbReference type="ARBA" id="ARBA00022803"/>
    </source>
</evidence>
<dbReference type="Pfam" id="PF18073">
    <property type="entry name" value="Zn_ribbon_LapB"/>
    <property type="match status" value="1"/>
</dbReference>
<dbReference type="EMBL" id="BGZJ01000001">
    <property type="protein sequence ID" value="GBO93542.1"/>
    <property type="molecule type" value="Genomic_DNA"/>
</dbReference>
<dbReference type="OrthoDB" id="507476at2"/>
<dbReference type="InterPro" id="IPR051012">
    <property type="entry name" value="CellSynth/LPSAsmb/PSIAsmb"/>
</dbReference>
<feature type="binding site" evidence="4">
    <location>
        <position position="355"/>
    </location>
    <ligand>
        <name>Fe cation</name>
        <dbReference type="ChEBI" id="CHEBI:24875"/>
    </ligand>
</feature>
<keyword evidence="4 5" id="KW-1133">Transmembrane helix</keyword>
<feature type="topological domain" description="Cytoplasmic" evidence="4">
    <location>
        <begin position="23"/>
        <end position="392"/>
    </location>
</feature>
<name>A0A388SB41_9BURK</name>
<comment type="caution">
    <text evidence="7">The sequence shown here is derived from an EMBL/GenBank/DDBJ whole genome shotgun (WGS) entry which is preliminary data.</text>
</comment>
<dbReference type="InterPro" id="IPR019734">
    <property type="entry name" value="TPR_rpt"/>
</dbReference>
<dbReference type="RefSeq" id="WP_116269905.1">
    <property type="nucleotide sequence ID" value="NZ_BGZJ01000001.1"/>
</dbReference>
<evidence type="ECO:0000259" key="6">
    <source>
        <dbReference type="Pfam" id="PF18073"/>
    </source>
</evidence>
<dbReference type="AlphaFoldDB" id="A0A388SB41"/>
<sequence length="392" mass="44866">MEFELWYLIAVPLLFAAGWYLRGYDARQRNEENKDLPDNYFRGLSLLLSNEPDKAIDAFIEVVKIDPETIELHHALGNLFCKRGEFDRAIRIHTHLINRADLPDQDRLRALSELANDYLKAGIYDKAIDCLERLSKNDEYRLDALRSLLRIRCTEHDWEAAIESARRLEKEASEDHSADIAHFHCELAELAVKQKNPEAAEREVSLALLEKPYSPRALMLAGDFAFQKNQVKEAVEDWEKLRQHSEDHFPLVFSRLVKGYDALGDAAGAQAVIDYALNRFPTSEVVEQAMKRAFKDKGQQAAAEIVSKGLSGHPTLGTLSVAMEFRKMIAPDDEQLQGLSEMLKKESDRQGRYQCRHCGFLSHSYLWQCPGCGGWDTYPTLRVQDQSLRRDK</sequence>
<keyword evidence="4" id="KW-0408">Iron</keyword>
<dbReference type="Gene3D" id="1.25.40.10">
    <property type="entry name" value="Tetratricopeptide repeat domain"/>
    <property type="match status" value="2"/>
</dbReference>
<dbReference type="HAMAP" id="MF_00994">
    <property type="entry name" value="LPS_assembly_LapB"/>
    <property type="match status" value="1"/>
</dbReference>
<dbReference type="InterPro" id="IPR011990">
    <property type="entry name" value="TPR-like_helical_dom_sf"/>
</dbReference>
<dbReference type="Pfam" id="PF13176">
    <property type="entry name" value="TPR_7"/>
    <property type="match status" value="1"/>
</dbReference>
<accession>A0A388SB41</accession>
<evidence type="ECO:0000256" key="4">
    <source>
        <dbReference type="HAMAP-Rule" id="MF_00994"/>
    </source>
</evidence>
<organism evidence="7 8">
    <name type="scientific">Mesosutterella multiformis</name>
    <dbReference type="NCBI Taxonomy" id="2259133"/>
    <lineage>
        <taxon>Bacteria</taxon>
        <taxon>Pseudomonadati</taxon>
        <taxon>Pseudomonadota</taxon>
        <taxon>Betaproteobacteria</taxon>
        <taxon>Burkholderiales</taxon>
        <taxon>Sutterellaceae</taxon>
        <taxon>Mesosutterella</taxon>
    </lineage>
</organism>
<dbReference type="GO" id="GO:0008653">
    <property type="term" value="P:lipopolysaccharide metabolic process"/>
    <property type="evidence" value="ECO:0007669"/>
    <property type="project" value="InterPro"/>
</dbReference>
<proteinExistence type="inferred from homology"/>
<dbReference type="GO" id="GO:0009898">
    <property type="term" value="C:cytoplasmic side of plasma membrane"/>
    <property type="evidence" value="ECO:0007669"/>
    <property type="project" value="UniProtKB-UniRule"/>
</dbReference>
<evidence type="ECO:0000313" key="7">
    <source>
        <dbReference type="EMBL" id="GBO93542.1"/>
    </source>
</evidence>
<evidence type="ECO:0000256" key="2">
    <source>
        <dbReference type="ARBA" id="ARBA00022737"/>
    </source>
</evidence>
<dbReference type="Pfam" id="PF13432">
    <property type="entry name" value="TPR_16"/>
    <property type="match status" value="2"/>
</dbReference>
<feature type="binding site" evidence="4">
    <location>
        <position position="372"/>
    </location>
    <ligand>
        <name>Fe cation</name>
        <dbReference type="ChEBI" id="CHEBI:24875"/>
    </ligand>
</feature>
<keyword evidence="4 5" id="KW-0812">Transmembrane</keyword>
<keyword evidence="8" id="KW-1185">Reference proteome</keyword>
<feature type="domain" description="LapB rubredoxin metal binding" evidence="6">
    <location>
        <begin position="353"/>
        <end position="377"/>
    </location>
</feature>
<dbReference type="SMART" id="SM00028">
    <property type="entry name" value="TPR"/>
    <property type="match status" value="5"/>
</dbReference>
<keyword evidence="4" id="KW-0997">Cell inner membrane</keyword>
<dbReference type="InterPro" id="IPR041166">
    <property type="entry name" value="Rubredoxin_2"/>
</dbReference>
<keyword evidence="3 4" id="KW-0802">TPR repeat</keyword>
<gene>
    <name evidence="4 7" type="primary">lapB</name>
    <name evidence="7" type="ORF">MESMUL_08960</name>
</gene>
<feature type="binding site" evidence="4">
    <location>
        <position position="358"/>
    </location>
    <ligand>
        <name>Fe cation</name>
        <dbReference type="ChEBI" id="CHEBI:24875"/>
    </ligand>
</feature>
<keyword evidence="1 4" id="KW-0479">Metal-binding</keyword>
<feature type="binding site" evidence="4">
    <location>
        <position position="369"/>
    </location>
    <ligand>
        <name>Fe cation</name>
        <dbReference type="ChEBI" id="CHEBI:24875"/>
    </ligand>
</feature>
<dbReference type="PANTHER" id="PTHR45586">
    <property type="entry name" value="TPR REPEAT-CONTAINING PROTEIN PA4667"/>
    <property type="match status" value="1"/>
</dbReference>
<keyword evidence="2 4" id="KW-0677">Repeat</keyword>